<dbReference type="InterPro" id="IPR011032">
    <property type="entry name" value="GroES-like_sf"/>
</dbReference>
<dbReference type="EMBL" id="JAVIJP010000026">
    <property type="protein sequence ID" value="KAL3636935.1"/>
    <property type="molecule type" value="Genomic_DNA"/>
</dbReference>
<comment type="caution">
    <text evidence="4">The sequence shown here is derived from an EMBL/GenBank/DDBJ whole genome shotgun (WGS) entry which is preliminary data.</text>
</comment>
<dbReference type="AlphaFoldDB" id="A0ABD3D3T0"/>
<dbReference type="InterPro" id="IPR045010">
    <property type="entry name" value="MDR_fam"/>
</dbReference>
<evidence type="ECO:0000256" key="1">
    <source>
        <dbReference type="ARBA" id="ARBA00023002"/>
    </source>
</evidence>
<evidence type="ECO:0000259" key="3">
    <source>
        <dbReference type="Pfam" id="PF16884"/>
    </source>
</evidence>
<dbReference type="InterPro" id="IPR041694">
    <property type="entry name" value="ADH_N_2"/>
</dbReference>
<evidence type="ECO:0008006" key="6">
    <source>
        <dbReference type="Google" id="ProtNLM"/>
    </source>
</evidence>
<accession>A0ABD3D3T0</accession>
<reference evidence="5" key="1">
    <citation type="journal article" date="2024" name="IScience">
        <title>Strigolactones Initiate the Formation of Haustorium-like Structures in Castilleja.</title>
        <authorList>
            <person name="Buerger M."/>
            <person name="Peterson D."/>
            <person name="Chory J."/>
        </authorList>
    </citation>
    <scope>NUCLEOTIDE SEQUENCE [LARGE SCALE GENOMIC DNA]</scope>
</reference>
<keyword evidence="1" id="KW-0560">Oxidoreductase</keyword>
<dbReference type="PANTHER" id="PTHR43205">
    <property type="entry name" value="PROSTAGLANDIN REDUCTASE"/>
    <property type="match status" value="1"/>
</dbReference>
<evidence type="ECO:0000313" key="5">
    <source>
        <dbReference type="Proteomes" id="UP001632038"/>
    </source>
</evidence>
<dbReference type="InterPro" id="IPR013149">
    <property type="entry name" value="ADH-like_C"/>
</dbReference>
<keyword evidence="5" id="KW-1185">Reference proteome</keyword>
<dbReference type="Pfam" id="PF16884">
    <property type="entry name" value="ADH_N_2"/>
    <property type="match status" value="1"/>
</dbReference>
<dbReference type="PANTHER" id="PTHR43205:SF73">
    <property type="entry name" value="2-ALKENAL REDUCTASE (NADP(+)-DEPENDENT)-LIKE"/>
    <property type="match status" value="1"/>
</dbReference>
<protein>
    <recommendedName>
        <fullName evidence="6">Enoyl reductase (ER) domain-containing protein</fullName>
    </recommendedName>
</protein>
<dbReference type="Proteomes" id="UP001632038">
    <property type="component" value="Unassembled WGS sequence"/>
</dbReference>
<dbReference type="SUPFAM" id="SSF51735">
    <property type="entry name" value="NAD(P)-binding Rossmann-fold domains"/>
    <property type="match status" value="1"/>
</dbReference>
<dbReference type="GO" id="GO:0016491">
    <property type="term" value="F:oxidoreductase activity"/>
    <property type="evidence" value="ECO:0007669"/>
    <property type="project" value="UniProtKB-KW"/>
</dbReference>
<organism evidence="4 5">
    <name type="scientific">Castilleja foliolosa</name>
    <dbReference type="NCBI Taxonomy" id="1961234"/>
    <lineage>
        <taxon>Eukaryota</taxon>
        <taxon>Viridiplantae</taxon>
        <taxon>Streptophyta</taxon>
        <taxon>Embryophyta</taxon>
        <taxon>Tracheophyta</taxon>
        <taxon>Spermatophyta</taxon>
        <taxon>Magnoliopsida</taxon>
        <taxon>eudicotyledons</taxon>
        <taxon>Gunneridae</taxon>
        <taxon>Pentapetalae</taxon>
        <taxon>asterids</taxon>
        <taxon>lamiids</taxon>
        <taxon>Lamiales</taxon>
        <taxon>Orobanchaceae</taxon>
        <taxon>Pedicularideae</taxon>
        <taxon>Castillejinae</taxon>
        <taxon>Castilleja</taxon>
    </lineage>
</organism>
<dbReference type="SUPFAM" id="SSF50129">
    <property type="entry name" value="GroES-like"/>
    <property type="match status" value="1"/>
</dbReference>
<dbReference type="Pfam" id="PF00107">
    <property type="entry name" value="ADH_zinc_N"/>
    <property type="match status" value="1"/>
</dbReference>
<dbReference type="InterPro" id="IPR036291">
    <property type="entry name" value="NAD(P)-bd_dom_sf"/>
</dbReference>
<sequence length="353" mass="39044">MGEKNMVPNKQIILRNYIQGCPKESDFELRTTTVSTEIPDYDHLSKGAVLLKNLYLACDPYLCHLMHPNELSLFIQGSIVPGSVVRGCGVAKVIKSGDEALKEGDYVLGFTGWEDISWNFDPQKLLTKIHITDGVPLSYYAGILGMPGLSAYVGWNEMCRAKQGENVYVSSAGGGVGHLVGQFAKMSGCYVVGSASTDEKVSLLKSKLGFDDAFNYKEGELRSNLNKYFPRGIDIYFDHVGGEMLDEVLNQMNINGQVVVCGMISQYNLSEPKGVQNLFSLITKRLSLRGFSVTDYMNMYPEYAEWVVKKLQENKLVYVEDVIPGLDNAASAFVGMFYGHNTGKRVVAVAKEE</sequence>
<feature type="domain" description="Oxidoreductase N-terminal" evidence="3">
    <location>
        <begin position="10"/>
        <end position="118"/>
    </location>
</feature>
<dbReference type="Gene3D" id="3.40.50.720">
    <property type="entry name" value="NAD(P)-binding Rossmann-like Domain"/>
    <property type="match status" value="1"/>
</dbReference>
<name>A0ABD3D3T0_9LAMI</name>
<proteinExistence type="predicted"/>
<evidence type="ECO:0000259" key="2">
    <source>
        <dbReference type="Pfam" id="PF00107"/>
    </source>
</evidence>
<gene>
    <name evidence="4" type="ORF">CASFOL_019234</name>
</gene>
<evidence type="ECO:0000313" key="4">
    <source>
        <dbReference type="EMBL" id="KAL3636935.1"/>
    </source>
</evidence>
<dbReference type="FunFam" id="3.40.50.720:FF:000121">
    <property type="entry name" value="Prostaglandin reductase 2"/>
    <property type="match status" value="1"/>
</dbReference>
<dbReference type="Gene3D" id="3.90.180.10">
    <property type="entry name" value="Medium-chain alcohol dehydrogenases, catalytic domain"/>
    <property type="match status" value="1"/>
</dbReference>
<feature type="domain" description="Alcohol dehydrogenase-like C-terminal" evidence="2">
    <location>
        <begin position="175"/>
        <end position="308"/>
    </location>
</feature>